<dbReference type="OrthoDB" id="9811998at2"/>
<evidence type="ECO:0000313" key="7">
    <source>
        <dbReference type="EMBL" id="OMP66935.1"/>
    </source>
</evidence>
<evidence type="ECO:0000256" key="4">
    <source>
        <dbReference type="PIRSR" id="PIRSR603782-2"/>
    </source>
</evidence>
<proteinExistence type="inferred from homology"/>
<protein>
    <submittedName>
        <fullName evidence="7">Cytochrome c oxidase assembly protein</fullName>
    </submittedName>
</protein>
<dbReference type="PANTHER" id="PTHR12151:SF25">
    <property type="entry name" value="LINALOOL DEHYDRATASE_ISOMERASE DOMAIN-CONTAINING PROTEIN"/>
    <property type="match status" value="1"/>
</dbReference>
<dbReference type="SUPFAM" id="SSF52833">
    <property type="entry name" value="Thioredoxin-like"/>
    <property type="match status" value="1"/>
</dbReference>
<accession>A0A1V2A7F9</accession>
<dbReference type="Proteomes" id="UP000188613">
    <property type="component" value="Unassembled WGS sequence"/>
</dbReference>
<dbReference type="Pfam" id="PF02630">
    <property type="entry name" value="SCO1-SenC"/>
    <property type="match status" value="1"/>
</dbReference>
<dbReference type="PROSITE" id="PS51352">
    <property type="entry name" value="THIOREDOXIN_2"/>
    <property type="match status" value="1"/>
</dbReference>
<evidence type="ECO:0000313" key="8">
    <source>
        <dbReference type="Proteomes" id="UP000188613"/>
    </source>
</evidence>
<dbReference type="InterPro" id="IPR003782">
    <property type="entry name" value="SCO1/SenC"/>
</dbReference>
<feature type="binding site" evidence="3">
    <location>
        <position position="62"/>
    </location>
    <ligand>
        <name>Cu cation</name>
        <dbReference type="ChEBI" id="CHEBI:23378"/>
    </ligand>
</feature>
<keyword evidence="4" id="KW-1015">Disulfide bond</keyword>
<keyword evidence="8" id="KW-1185">Reference proteome</keyword>
<dbReference type="GO" id="GO:0046872">
    <property type="term" value="F:metal ion binding"/>
    <property type="evidence" value="ECO:0007669"/>
    <property type="project" value="UniProtKB-KW"/>
</dbReference>
<dbReference type="InterPro" id="IPR036249">
    <property type="entry name" value="Thioredoxin-like_sf"/>
</dbReference>
<keyword evidence="2 3" id="KW-0186">Copper</keyword>
<keyword evidence="3" id="KW-0479">Metal-binding</keyword>
<dbReference type="CDD" id="cd02968">
    <property type="entry name" value="SCO"/>
    <property type="match status" value="1"/>
</dbReference>
<dbReference type="PANTHER" id="PTHR12151">
    <property type="entry name" value="ELECTRON TRANSPORT PROTIN SCO1/SENC FAMILY MEMBER"/>
    <property type="match status" value="1"/>
</dbReference>
<feature type="chain" id="PRO_5012234342" evidence="5">
    <location>
        <begin position="21"/>
        <end position="188"/>
    </location>
</feature>
<keyword evidence="5" id="KW-0732">Signal</keyword>
<dbReference type="STRING" id="1714355.BTO28_09820"/>
<evidence type="ECO:0000259" key="6">
    <source>
        <dbReference type="PROSITE" id="PS51352"/>
    </source>
</evidence>
<feature type="domain" description="Thioredoxin" evidence="6">
    <location>
        <begin position="20"/>
        <end position="186"/>
    </location>
</feature>
<evidence type="ECO:0000256" key="3">
    <source>
        <dbReference type="PIRSR" id="PIRSR603782-1"/>
    </source>
</evidence>
<dbReference type="EMBL" id="MSFI01000014">
    <property type="protein sequence ID" value="OMP66935.1"/>
    <property type="molecule type" value="Genomic_DNA"/>
</dbReference>
<sequence length="188" mass="21175">MALAVVTMIVLSACSSNFQANMDVEVDDFTHVNQNGNEVSLGDLKGKVWIANFIFTNCTTVCPPMTHNMSELQDLLNKEGVKEYRIISFSVDPKRDTPKVLKEYISKYEADESNWDLLTGYDSDYIREFAKGSFQTLAVPDPNSDQFMHGTSFYLVDKEGTVVKSYSGNTDVPFDEIVLDMKHLSKET</sequence>
<reference evidence="7 8" key="1">
    <citation type="submission" date="2016-12" db="EMBL/GenBank/DDBJ databases">
        <title>Domibacillus sp. SAB 38T whole genome sequencing.</title>
        <authorList>
            <person name="Verma A."/>
            <person name="Ojha A.K."/>
            <person name="Krishnamurthi S."/>
        </authorList>
    </citation>
    <scope>NUCLEOTIDE SEQUENCE [LARGE SCALE GENOMIC DNA]</scope>
    <source>
        <strain evidence="7 8">SAB 38</strain>
    </source>
</reference>
<feature type="binding site" evidence="3">
    <location>
        <position position="149"/>
    </location>
    <ligand>
        <name>Cu cation</name>
        <dbReference type="ChEBI" id="CHEBI:23378"/>
    </ligand>
</feature>
<comment type="caution">
    <text evidence="7">The sequence shown here is derived from an EMBL/GenBank/DDBJ whole genome shotgun (WGS) entry which is preliminary data.</text>
</comment>
<evidence type="ECO:0000256" key="5">
    <source>
        <dbReference type="SAM" id="SignalP"/>
    </source>
</evidence>
<organism evidence="7 8">
    <name type="scientific">Domibacillus epiphyticus</name>
    <dbReference type="NCBI Taxonomy" id="1714355"/>
    <lineage>
        <taxon>Bacteria</taxon>
        <taxon>Bacillati</taxon>
        <taxon>Bacillota</taxon>
        <taxon>Bacilli</taxon>
        <taxon>Bacillales</taxon>
        <taxon>Bacillaceae</taxon>
        <taxon>Domibacillus</taxon>
    </lineage>
</organism>
<feature type="disulfide bond" description="Redox-active" evidence="4">
    <location>
        <begin position="58"/>
        <end position="62"/>
    </location>
</feature>
<gene>
    <name evidence="7" type="ORF">BTO28_09820</name>
</gene>
<dbReference type="AlphaFoldDB" id="A0A1V2A7F9"/>
<feature type="binding site" evidence="3">
    <location>
        <position position="58"/>
    </location>
    <ligand>
        <name>Cu cation</name>
        <dbReference type="ChEBI" id="CHEBI:23378"/>
    </ligand>
</feature>
<feature type="signal peptide" evidence="5">
    <location>
        <begin position="1"/>
        <end position="20"/>
    </location>
</feature>
<comment type="similarity">
    <text evidence="1">Belongs to the SCO1/2 family.</text>
</comment>
<dbReference type="InterPro" id="IPR013766">
    <property type="entry name" value="Thioredoxin_domain"/>
</dbReference>
<name>A0A1V2A7F9_9BACI</name>
<evidence type="ECO:0000256" key="2">
    <source>
        <dbReference type="ARBA" id="ARBA00023008"/>
    </source>
</evidence>
<dbReference type="Gene3D" id="3.40.30.10">
    <property type="entry name" value="Glutaredoxin"/>
    <property type="match status" value="1"/>
</dbReference>
<evidence type="ECO:0000256" key="1">
    <source>
        <dbReference type="ARBA" id="ARBA00010996"/>
    </source>
</evidence>